<dbReference type="OrthoDB" id="421038at2759"/>
<dbReference type="Proteomes" id="UP000091956">
    <property type="component" value="Unassembled WGS sequence"/>
</dbReference>
<dbReference type="InterPro" id="IPR004886">
    <property type="entry name" value="Glucanosyltransferase"/>
</dbReference>
<dbReference type="EMBL" id="KV460245">
    <property type="protein sequence ID" value="OBT94304.1"/>
    <property type="molecule type" value="Genomic_DNA"/>
</dbReference>
<comment type="subcellular location">
    <subcellularLocation>
        <location evidence="1 5">Cell membrane</location>
        <topology evidence="1 5">Lipid-anchor</topology>
        <topology evidence="1 5">GPI-anchor</topology>
    </subcellularLocation>
</comment>
<dbReference type="PANTHER" id="PTHR31468">
    <property type="entry name" value="1,3-BETA-GLUCANOSYLTRANSFERASE GAS1"/>
    <property type="match status" value="1"/>
</dbReference>
<dbReference type="PANTHER" id="PTHR31468:SF4">
    <property type="entry name" value="1,3-BETA-GLUCANOSYLTRANSFERASE GAS3-RELATED"/>
    <property type="match status" value="1"/>
</dbReference>
<keyword evidence="5" id="KW-0449">Lipoprotein</keyword>
<gene>
    <name evidence="7" type="ORF">VE01_07875</name>
</gene>
<dbReference type="InterPro" id="IPR017853">
    <property type="entry name" value="GH"/>
</dbReference>
<comment type="function">
    <text evidence="5">Splits internally a 1,3-beta-glucan molecule and transfers the newly generated reducing end (the donor) to the non-reducing end of another 1,3-beta-glucan molecule (the acceptor) forming a 1,3-beta linkage, resulting in the elongation of 1,3-beta-glucan chains in the cell wall.</text>
</comment>
<organism evidence="7 8">
    <name type="scientific">Pseudogymnoascus verrucosus</name>
    <dbReference type="NCBI Taxonomy" id="342668"/>
    <lineage>
        <taxon>Eukaryota</taxon>
        <taxon>Fungi</taxon>
        <taxon>Dikarya</taxon>
        <taxon>Ascomycota</taxon>
        <taxon>Pezizomycotina</taxon>
        <taxon>Leotiomycetes</taxon>
        <taxon>Thelebolales</taxon>
        <taxon>Thelebolaceae</taxon>
        <taxon>Pseudogymnoascus</taxon>
    </lineage>
</organism>
<dbReference type="RefSeq" id="XP_018128037.1">
    <property type="nucleotide sequence ID" value="XM_018277306.2"/>
</dbReference>
<keyword evidence="5" id="KW-0336">GPI-anchor</keyword>
<name>A0A1B8GEQ2_9PEZI</name>
<keyword evidence="3 5" id="KW-0732">Signal</keyword>
<dbReference type="GO" id="GO:0042124">
    <property type="term" value="F:1,3-beta-glucanosyltransferase activity"/>
    <property type="evidence" value="ECO:0007669"/>
    <property type="project" value="TreeGrafter"/>
</dbReference>
<keyword evidence="5" id="KW-0808">Transferase</keyword>
<accession>A0A1B8GEQ2</accession>
<dbReference type="GO" id="GO:0071970">
    <property type="term" value="P:fungal-type cell wall (1-&gt;3)-beta-D-glucan biosynthetic process"/>
    <property type="evidence" value="ECO:0007669"/>
    <property type="project" value="TreeGrafter"/>
</dbReference>
<evidence type="ECO:0000256" key="3">
    <source>
        <dbReference type="ARBA" id="ARBA00022729"/>
    </source>
</evidence>
<dbReference type="EC" id="2.4.1.-" evidence="5"/>
<proteinExistence type="inferred from homology"/>
<dbReference type="AlphaFoldDB" id="A0A1B8GEQ2"/>
<evidence type="ECO:0000256" key="4">
    <source>
        <dbReference type="ARBA" id="ARBA00023180"/>
    </source>
</evidence>
<protein>
    <recommendedName>
        <fullName evidence="5">1,3-beta-glucanosyltransferase</fullName>
        <ecNumber evidence="5">2.4.1.-</ecNumber>
    </recommendedName>
</protein>
<feature type="region of interest" description="Disordered" evidence="6">
    <location>
        <begin position="426"/>
        <end position="452"/>
    </location>
</feature>
<feature type="compositionally biased region" description="Low complexity" evidence="6">
    <location>
        <begin position="429"/>
        <end position="447"/>
    </location>
</feature>
<evidence type="ECO:0000256" key="1">
    <source>
        <dbReference type="ARBA" id="ARBA00004609"/>
    </source>
</evidence>
<reference evidence="8" key="2">
    <citation type="journal article" date="2018" name="Nat. Commun.">
        <title>Extreme sensitivity to ultraviolet light in the fungal pathogen causing white-nose syndrome of bats.</title>
        <authorList>
            <person name="Palmer J.M."/>
            <person name="Drees K.P."/>
            <person name="Foster J.T."/>
            <person name="Lindner D.L."/>
        </authorList>
    </citation>
    <scope>NUCLEOTIDE SEQUENCE [LARGE SCALE GENOMIC DNA]</scope>
    <source>
        <strain evidence="8">UAMH 10579</strain>
    </source>
</reference>
<evidence type="ECO:0000313" key="7">
    <source>
        <dbReference type="EMBL" id="OBT94304.1"/>
    </source>
</evidence>
<dbReference type="GO" id="GO:0098552">
    <property type="term" value="C:side of membrane"/>
    <property type="evidence" value="ECO:0007669"/>
    <property type="project" value="UniProtKB-KW"/>
</dbReference>
<dbReference type="GO" id="GO:0005886">
    <property type="term" value="C:plasma membrane"/>
    <property type="evidence" value="ECO:0007669"/>
    <property type="project" value="UniProtKB-SubCell"/>
</dbReference>
<dbReference type="GeneID" id="28841261"/>
<evidence type="ECO:0000256" key="5">
    <source>
        <dbReference type="RuleBase" id="RU361209"/>
    </source>
</evidence>
<dbReference type="Gene3D" id="3.20.20.80">
    <property type="entry name" value="Glycosidases"/>
    <property type="match status" value="1"/>
</dbReference>
<evidence type="ECO:0000256" key="6">
    <source>
        <dbReference type="SAM" id="MobiDB-lite"/>
    </source>
</evidence>
<dbReference type="SUPFAM" id="SSF51445">
    <property type="entry name" value="(Trans)glycosidases"/>
    <property type="match status" value="1"/>
</dbReference>
<comment type="similarity">
    <text evidence="2 5">Belongs to the glycosyl hydrolase 72 family.</text>
</comment>
<sequence length="478" mass="51768">MKRASQVALLALCAQVATAVTPLIVKGTDFVNSVSGQRFQVIGAAYQPGGEAGYKPESGQDPLSNAETCLRDAALLQRIGVNTIRVYNLSPDINHDECASIFNIAGIYMMIDVNSPKPNEALSREAPWESYNHDYLERTFKVVEGFKNYPNTLLFFSANEVINDVPTAITVPYIRAVTRDLKQYIKLHSDRPIPVGYSAADVREVLIDTFNYLQCSLTGDATDESITDVFALNSYSWCGPATFNEAGYNTLVDMFKKSSVPVFMSEYGCREIRPRIFDETAALYSSKMNPYFSGGVVYEYTQEKNDFGLVVLNSDGSAKLKVDYDNFQGQLAKLNITELQSTSSSAAATPFPKCVSSLIKDKGYPNDFTKIPNPPNDGLAALIKAGVKSPKNGKLVTIDNLKVKQVVKNSDDTVITGLEVRRLTDGNVPTPIATTGSPAATGTTASPQETSSSAAVGTTQLGGFGFVMSSVLAALYLI</sequence>
<reference evidence="7 8" key="1">
    <citation type="submission" date="2016-03" db="EMBL/GenBank/DDBJ databases">
        <title>Comparative genomics of Pseudogymnoascus destructans, the fungus causing white-nose syndrome of bats.</title>
        <authorList>
            <person name="Palmer J.M."/>
            <person name="Drees K.P."/>
            <person name="Foster J.T."/>
            <person name="Lindner D.L."/>
        </authorList>
    </citation>
    <scope>NUCLEOTIDE SEQUENCE [LARGE SCALE GENOMIC DNA]</scope>
    <source>
        <strain evidence="7 8">UAMH 10579</strain>
    </source>
</reference>
<dbReference type="GO" id="GO:0031505">
    <property type="term" value="P:fungal-type cell wall organization"/>
    <property type="evidence" value="ECO:0007669"/>
    <property type="project" value="TreeGrafter"/>
</dbReference>
<keyword evidence="4" id="KW-0325">Glycoprotein</keyword>
<keyword evidence="8" id="KW-1185">Reference proteome</keyword>
<evidence type="ECO:0000313" key="8">
    <source>
        <dbReference type="Proteomes" id="UP000091956"/>
    </source>
</evidence>
<keyword evidence="5" id="KW-0472">Membrane</keyword>
<feature type="chain" id="PRO_5008448116" description="1,3-beta-glucanosyltransferase" evidence="5">
    <location>
        <begin position="20"/>
        <end position="478"/>
    </location>
</feature>
<dbReference type="Pfam" id="PF03198">
    <property type="entry name" value="Glyco_hydro_72"/>
    <property type="match status" value="1"/>
</dbReference>
<evidence type="ECO:0000256" key="2">
    <source>
        <dbReference type="ARBA" id="ARBA00007528"/>
    </source>
</evidence>
<feature type="signal peptide" evidence="5">
    <location>
        <begin position="1"/>
        <end position="19"/>
    </location>
</feature>